<gene>
    <name evidence="1" type="ORF">UMC4404_28891</name>
</gene>
<protein>
    <submittedName>
        <fullName evidence="1">Uncharacterized protein</fullName>
    </submittedName>
</protein>
<dbReference type="AlphaFoldDB" id="A0A9P1L267"/>
<evidence type="ECO:0000313" key="2">
    <source>
        <dbReference type="Proteomes" id="UP000049685"/>
    </source>
</evidence>
<reference evidence="2" key="1">
    <citation type="submission" date="2015-01" db="EMBL/GenBank/DDBJ databases">
        <authorList>
            <person name="Aslett A.Martin."/>
            <person name="De Silva Nishadi"/>
        </authorList>
    </citation>
    <scope>NUCLEOTIDE SEQUENCE [LARGE SCALE GENOMIC DNA]</scope>
    <source>
        <strain evidence="2">UMC4404</strain>
    </source>
</reference>
<name>A0A9P1L267_PARSO</name>
<accession>A0A9P1L267</accession>
<organism evidence="1 2">
    <name type="scientific">Paraclostridium sordellii</name>
    <name type="common">Clostridium sordellii</name>
    <dbReference type="NCBI Taxonomy" id="1505"/>
    <lineage>
        <taxon>Bacteria</taxon>
        <taxon>Bacillati</taxon>
        <taxon>Bacillota</taxon>
        <taxon>Clostridia</taxon>
        <taxon>Peptostreptococcales</taxon>
        <taxon>Peptostreptococcaceae</taxon>
        <taxon>Paraclostridium</taxon>
    </lineage>
</organism>
<dbReference type="RefSeq" id="WP_057559352.1">
    <property type="nucleotide sequence ID" value="NZ_CDNY01000028.1"/>
</dbReference>
<sequence>MTIIKNLEQLKSIYNTKILDRYMYEYISNILEKSEKILKRGQLIIAIGKNIDKDLEYCLKWKRYKLINNVRHREEFYIKDSNGILLIIIE</sequence>
<dbReference type="EMBL" id="CDNY01000028">
    <property type="protein sequence ID" value="CEO35902.1"/>
    <property type="molecule type" value="Genomic_DNA"/>
</dbReference>
<evidence type="ECO:0000313" key="1">
    <source>
        <dbReference type="EMBL" id="CEO35902.1"/>
    </source>
</evidence>
<dbReference type="Proteomes" id="UP000049685">
    <property type="component" value="Unassembled WGS sequence"/>
</dbReference>
<proteinExistence type="predicted"/>
<comment type="caution">
    <text evidence="1">The sequence shown here is derived from an EMBL/GenBank/DDBJ whole genome shotgun (WGS) entry which is preliminary data.</text>
</comment>